<dbReference type="FunFam" id="2.60.40.420:FF:000003">
    <property type="entry name" value="Blue copper"/>
    <property type="match status" value="1"/>
</dbReference>
<dbReference type="OrthoDB" id="2331100at2759"/>
<dbReference type="InterPro" id="IPR003245">
    <property type="entry name" value="Phytocyanin_dom"/>
</dbReference>
<accession>A0A835DD60</accession>
<keyword evidence="2" id="KW-0325">Glycoprotein</keyword>
<dbReference type="GO" id="GO:0005886">
    <property type="term" value="C:plasma membrane"/>
    <property type="evidence" value="ECO:0007669"/>
    <property type="project" value="TreeGrafter"/>
</dbReference>
<evidence type="ECO:0000313" key="6">
    <source>
        <dbReference type="EMBL" id="KAF8399933.1"/>
    </source>
</evidence>
<keyword evidence="7" id="KW-1185">Reference proteome</keyword>
<dbReference type="EMBL" id="JABCRI010000010">
    <property type="protein sequence ID" value="KAF8399933.1"/>
    <property type="molecule type" value="Genomic_DNA"/>
</dbReference>
<dbReference type="CDD" id="cd04216">
    <property type="entry name" value="Phytocyanin"/>
    <property type="match status" value="1"/>
</dbReference>
<reference evidence="6 7" key="1">
    <citation type="submission" date="2020-04" db="EMBL/GenBank/DDBJ databases">
        <title>Plant Genome Project.</title>
        <authorList>
            <person name="Zhang R.-G."/>
        </authorList>
    </citation>
    <scope>NUCLEOTIDE SEQUENCE [LARGE SCALE GENOMIC DNA]</scope>
    <source>
        <strain evidence="6">YNK0</strain>
        <tissue evidence="6">Leaf</tissue>
    </source>
</reference>
<dbReference type="InterPro" id="IPR008972">
    <property type="entry name" value="Cupredoxin"/>
</dbReference>
<dbReference type="Proteomes" id="UP000655225">
    <property type="component" value="Unassembled WGS sequence"/>
</dbReference>
<evidence type="ECO:0000256" key="1">
    <source>
        <dbReference type="ARBA" id="ARBA00022723"/>
    </source>
</evidence>
<protein>
    <recommendedName>
        <fullName evidence="5">Phytocyanin domain-containing protein</fullName>
    </recommendedName>
</protein>
<dbReference type="PROSITE" id="PS51485">
    <property type="entry name" value="PHYTOCYANIN"/>
    <property type="match status" value="1"/>
</dbReference>
<dbReference type="AlphaFoldDB" id="A0A835DD60"/>
<feature type="domain" description="Phytocyanin" evidence="5">
    <location>
        <begin position="28"/>
        <end position="128"/>
    </location>
</feature>
<sequence length="174" mass="17941">MTIFGICRGLLVLVLVFVGLATKEAFATQHVVGGSQGWDLSTDLSTWASGRTFKVGDQLVFKYTTGLHSVVEFAGESDYKNCNIGSVVDSKNGGNNAIKLSKPGTRYFACGTSGHCGGGMKLKIKTVAADGSSSPTTPSSSSTPTSTAAATAIQSYTSFVVIVVSITIGLLGMV</sequence>
<dbReference type="PANTHER" id="PTHR33021">
    <property type="entry name" value="BLUE COPPER PROTEIN"/>
    <property type="match status" value="1"/>
</dbReference>
<feature type="chain" id="PRO_5032862254" description="Phytocyanin domain-containing protein" evidence="4">
    <location>
        <begin position="28"/>
        <end position="174"/>
    </location>
</feature>
<keyword evidence="3" id="KW-0472">Membrane</keyword>
<dbReference type="SUPFAM" id="SSF49503">
    <property type="entry name" value="Cupredoxins"/>
    <property type="match status" value="1"/>
</dbReference>
<dbReference type="InterPro" id="IPR039391">
    <property type="entry name" value="Phytocyanin-like"/>
</dbReference>
<evidence type="ECO:0000256" key="2">
    <source>
        <dbReference type="ARBA" id="ARBA00023180"/>
    </source>
</evidence>
<name>A0A835DD60_TETSI</name>
<organism evidence="6 7">
    <name type="scientific">Tetracentron sinense</name>
    <name type="common">Spur-leaf</name>
    <dbReference type="NCBI Taxonomy" id="13715"/>
    <lineage>
        <taxon>Eukaryota</taxon>
        <taxon>Viridiplantae</taxon>
        <taxon>Streptophyta</taxon>
        <taxon>Embryophyta</taxon>
        <taxon>Tracheophyta</taxon>
        <taxon>Spermatophyta</taxon>
        <taxon>Magnoliopsida</taxon>
        <taxon>Trochodendrales</taxon>
        <taxon>Trochodendraceae</taxon>
        <taxon>Tetracentron</taxon>
    </lineage>
</organism>
<feature type="signal peptide" evidence="4">
    <location>
        <begin position="1"/>
        <end position="27"/>
    </location>
</feature>
<gene>
    <name evidence="6" type="ORF">HHK36_015804</name>
</gene>
<dbReference type="OMA" id="YKSCDIS"/>
<feature type="transmembrane region" description="Helical" evidence="3">
    <location>
        <begin position="153"/>
        <end position="173"/>
    </location>
</feature>
<keyword evidence="3" id="KW-0812">Transmembrane</keyword>
<comment type="caution">
    <text evidence="6">The sequence shown here is derived from an EMBL/GenBank/DDBJ whole genome shotgun (WGS) entry which is preliminary data.</text>
</comment>
<keyword evidence="4" id="KW-0732">Signal</keyword>
<dbReference type="Gene3D" id="2.60.40.420">
    <property type="entry name" value="Cupredoxins - blue copper proteins"/>
    <property type="match status" value="1"/>
</dbReference>
<evidence type="ECO:0000256" key="3">
    <source>
        <dbReference type="SAM" id="Phobius"/>
    </source>
</evidence>
<evidence type="ECO:0000313" key="7">
    <source>
        <dbReference type="Proteomes" id="UP000655225"/>
    </source>
</evidence>
<dbReference type="Pfam" id="PF02298">
    <property type="entry name" value="Cu_bind_like"/>
    <property type="match status" value="1"/>
</dbReference>
<evidence type="ECO:0000256" key="4">
    <source>
        <dbReference type="SAM" id="SignalP"/>
    </source>
</evidence>
<dbReference type="GO" id="GO:0009055">
    <property type="term" value="F:electron transfer activity"/>
    <property type="evidence" value="ECO:0007669"/>
    <property type="project" value="InterPro"/>
</dbReference>
<dbReference type="PANTHER" id="PTHR33021:SF489">
    <property type="entry name" value="BASIC BLUE PROTEIN-LIKE"/>
    <property type="match status" value="1"/>
</dbReference>
<keyword evidence="3" id="KW-1133">Transmembrane helix</keyword>
<dbReference type="GO" id="GO:0046872">
    <property type="term" value="F:metal ion binding"/>
    <property type="evidence" value="ECO:0007669"/>
    <property type="project" value="UniProtKB-KW"/>
</dbReference>
<proteinExistence type="predicted"/>
<keyword evidence="1" id="KW-0479">Metal-binding</keyword>
<evidence type="ECO:0000259" key="5">
    <source>
        <dbReference type="PROSITE" id="PS51485"/>
    </source>
</evidence>